<proteinExistence type="predicted"/>
<evidence type="ECO:0000313" key="2">
    <source>
        <dbReference type="EMBL" id="SEP78390.1"/>
    </source>
</evidence>
<name>A0A1H9ANW3_9PSEU</name>
<organism evidence="2 3">
    <name type="scientific">Lentzea flaviverrucosa</name>
    <dbReference type="NCBI Taxonomy" id="200379"/>
    <lineage>
        <taxon>Bacteria</taxon>
        <taxon>Bacillati</taxon>
        <taxon>Actinomycetota</taxon>
        <taxon>Actinomycetes</taxon>
        <taxon>Pseudonocardiales</taxon>
        <taxon>Pseudonocardiaceae</taxon>
        <taxon>Lentzea</taxon>
    </lineage>
</organism>
<evidence type="ECO:0000256" key="1">
    <source>
        <dbReference type="SAM" id="MobiDB-lite"/>
    </source>
</evidence>
<dbReference type="Proteomes" id="UP000199028">
    <property type="component" value="Unassembled WGS sequence"/>
</dbReference>
<accession>A0A1H9ANW3</accession>
<gene>
    <name evidence="2" type="ORF">SAMN05216195_101248</name>
</gene>
<dbReference type="EMBL" id="FOFT01000001">
    <property type="protein sequence ID" value="SEP78390.1"/>
    <property type="molecule type" value="Genomic_DNA"/>
</dbReference>
<sequence>MRDERPQVVLGHLVGVAAQHLQAFARHHPVDAGHVRQRRRALAADLEAVVVQRPGHPPQRHQRVRVRQGQADHRHPDHVLTPVERRVDLLRPGNAHQRRVVVPVHALTTRRPVQQEPLPAVGAFPGVLEVRGQVPPHRGGVGTRGRGQDPAQLQHVLGLAGPGELTQDTGRAAQVLPRQPRQRRHLVDRHPALSAAPPDLGGRQRGPVPGVFERDHAQTCGTARSRARV</sequence>
<dbReference type="AlphaFoldDB" id="A0A1H9ANW3"/>
<protein>
    <submittedName>
        <fullName evidence="2">Uncharacterized protein</fullName>
    </submittedName>
</protein>
<evidence type="ECO:0000313" key="3">
    <source>
        <dbReference type="Proteomes" id="UP000199028"/>
    </source>
</evidence>
<keyword evidence="3" id="KW-1185">Reference proteome</keyword>
<reference evidence="3" key="1">
    <citation type="submission" date="2016-10" db="EMBL/GenBank/DDBJ databases">
        <authorList>
            <person name="Varghese N."/>
            <person name="Submissions S."/>
        </authorList>
    </citation>
    <scope>NUCLEOTIDE SEQUENCE [LARGE SCALE GENOMIC DNA]</scope>
    <source>
        <strain evidence="3">CGMCC 4.578</strain>
    </source>
</reference>
<feature type="region of interest" description="Disordered" evidence="1">
    <location>
        <begin position="179"/>
        <end position="204"/>
    </location>
</feature>